<reference evidence="1" key="1">
    <citation type="submission" date="2018-06" db="EMBL/GenBank/DDBJ databases">
        <authorList>
            <person name="Zhirakovskaya E."/>
        </authorList>
    </citation>
    <scope>NUCLEOTIDE SEQUENCE</scope>
</reference>
<protein>
    <submittedName>
        <fullName evidence="1">Uncharacterized protein</fullName>
    </submittedName>
</protein>
<evidence type="ECO:0000313" key="1">
    <source>
        <dbReference type="EMBL" id="VAV85418.1"/>
    </source>
</evidence>
<proteinExistence type="predicted"/>
<sequence length="82" mass="9363">MKGLLMAYAEKTWFQGGDAPKHPVFVIARSFKTTKQSVFCFHLPLWKRGKEGDLKKTLSFATGRGRTERAIYKNEIASLRSQ</sequence>
<gene>
    <name evidence="1" type="ORF">MNBD_DELTA01-995</name>
</gene>
<accession>A0A3B0RBR9</accession>
<dbReference type="AlphaFoldDB" id="A0A3B0RBR9"/>
<organism evidence="1">
    <name type="scientific">hydrothermal vent metagenome</name>
    <dbReference type="NCBI Taxonomy" id="652676"/>
    <lineage>
        <taxon>unclassified sequences</taxon>
        <taxon>metagenomes</taxon>
        <taxon>ecological metagenomes</taxon>
    </lineage>
</organism>
<name>A0A3B0RBR9_9ZZZZ</name>
<dbReference type="EMBL" id="UOEA01000087">
    <property type="protein sequence ID" value="VAV85418.1"/>
    <property type="molecule type" value="Genomic_DNA"/>
</dbReference>